<dbReference type="RefSeq" id="XP_024721782.1">
    <property type="nucleotide sequence ID" value="XM_024864912.1"/>
</dbReference>
<evidence type="ECO:0000313" key="3">
    <source>
        <dbReference type="Proteomes" id="UP000241818"/>
    </source>
</evidence>
<keyword evidence="1" id="KW-1133">Transmembrane helix</keyword>
<gene>
    <name evidence="2" type="ORF">M430DRAFT_234858</name>
</gene>
<dbReference type="AlphaFoldDB" id="A0A2T3B4E3"/>
<keyword evidence="1" id="KW-0472">Membrane</keyword>
<feature type="transmembrane region" description="Helical" evidence="1">
    <location>
        <begin position="21"/>
        <end position="42"/>
    </location>
</feature>
<evidence type="ECO:0000256" key="1">
    <source>
        <dbReference type="SAM" id="Phobius"/>
    </source>
</evidence>
<dbReference type="EMBL" id="KZ679010">
    <property type="protein sequence ID" value="PSS20512.1"/>
    <property type="molecule type" value="Genomic_DNA"/>
</dbReference>
<protein>
    <submittedName>
        <fullName evidence="2">Uncharacterized protein</fullName>
    </submittedName>
</protein>
<dbReference type="GeneID" id="36572993"/>
<name>A0A2T3B4E3_AMORE</name>
<reference evidence="2 3" key="1">
    <citation type="journal article" date="2018" name="New Phytol.">
        <title>Comparative genomics and transcriptomics depict ericoid mycorrhizal fungi as versatile saprotrophs and plant mutualists.</title>
        <authorList>
            <person name="Martino E."/>
            <person name="Morin E."/>
            <person name="Grelet G.A."/>
            <person name="Kuo A."/>
            <person name="Kohler A."/>
            <person name="Daghino S."/>
            <person name="Barry K.W."/>
            <person name="Cichocki N."/>
            <person name="Clum A."/>
            <person name="Dockter R.B."/>
            <person name="Hainaut M."/>
            <person name="Kuo R.C."/>
            <person name="LaButti K."/>
            <person name="Lindahl B.D."/>
            <person name="Lindquist E.A."/>
            <person name="Lipzen A."/>
            <person name="Khouja H.R."/>
            <person name="Magnuson J."/>
            <person name="Murat C."/>
            <person name="Ohm R.A."/>
            <person name="Singer S.W."/>
            <person name="Spatafora J.W."/>
            <person name="Wang M."/>
            <person name="Veneault-Fourrey C."/>
            <person name="Henrissat B."/>
            <person name="Grigoriev I.V."/>
            <person name="Martin F.M."/>
            <person name="Perotto S."/>
        </authorList>
    </citation>
    <scope>NUCLEOTIDE SEQUENCE [LARGE SCALE GENOMIC DNA]</scope>
    <source>
        <strain evidence="2 3">ATCC 22711</strain>
    </source>
</reference>
<accession>A0A2T3B4E3</accession>
<organism evidence="2 3">
    <name type="scientific">Amorphotheca resinae ATCC 22711</name>
    <dbReference type="NCBI Taxonomy" id="857342"/>
    <lineage>
        <taxon>Eukaryota</taxon>
        <taxon>Fungi</taxon>
        <taxon>Dikarya</taxon>
        <taxon>Ascomycota</taxon>
        <taxon>Pezizomycotina</taxon>
        <taxon>Leotiomycetes</taxon>
        <taxon>Helotiales</taxon>
        <taxon>Amorphothecaceae</taxon>
        <taxon>Amorphotheca</taxon>
    </lineage>
</organism>
<proteinExistence type="predicted"/>
<evidence type="ECO:0000313" key="2">
    <source>
        <dbReference type="EMBL" id="PSS20512.1"/>
    </source>
</evidence>
<keyword evidence="3" id="KW-1185">Reference proteome</keyword>
<dbReference type="Proteomes" id="UP000241818">
    <property type="component" value="Unassembled WGS sequence"/>
</dbReference>
<keyword evidence="1" id="KW-0812">Transmembrane</keyword>
<sequence length="116" mass="13306">MHCERWEAPRLYSSRSPGLLLPTRGSFYFINFGFWFFPFSFFEVGDCLDRWVYTGRGRGSSSRWSVVGCWACASGRVLVGEKRGWINCKEAAKMKCYLIIRKASPDNPLSNRSTST</sequence>
<dbReference type="InParanoid" id="A0A2T3B4E3"/>